<evidence type="ECO:0000313" key="3">
    <source>
        <dbReference type="Proteomes" id="UP000004221"/>
    </source>
</evidence>
<evidence type="ECO:0000256" key="1">
    <source>
        <dbReference type="SAM" id="MobiDB-lite"/>
    </source>
</evidence>
<dbReference type="AlphaFoldDB" id="I4EGX8"/>
<feature type="region of interest" description="Disordered" evidence="1">
    <location>
        <begin position="105"/>
        <end position="150"/>
    </location>
</feature>
<proteinExistence type="predicted"/>
<comment type="caution">
    <text evidence="2">The sequence shown here is derived from an EMBL/GenBank/DDBJ whole genome shotgun (WGS) entry which is preliminary data.</text>
</comment>
<accession>I4EGX8</accession>
<reference evidence="2 3" key="1">
    <citation type="journal article" date="2012" name="ISME J.">
        <title>Nitrification expanded: discovery, physiology and genomics of a nitrite-oxidizing bacterium from the phylum Chloroflexi.</title>
        <authorList>
            <person name="Sorokin D.Y."/>
            <person name="Lucker S."/>
            <person name="Vejmelkova D."/>
            <person name="Kostrikina N.A."/>
            <person name="Kleerebezem R."/>
            <person name="Rijpstra W.I."/>
            <person name="Damste J.S."/>
            <person name="Le Paslier D."/>
            <person name="Muyzer G."/>
            <person name="Wagner M."/>
            <person name="van Loosdrecht M.C."/>
            <person name="Daims H."/>
        </authorList>
    </citation>
    <scope>NUCLEOTIDE SEQUENCE [LARGE SCALE GENOMIC DNA]</scope>
    <source>
        <strain evidence="3">none</strain>
    </source>
</reference>
<protein>
    <submittedName>
        <fullName evidence="2">Uncharacterized protein</fullName>
    </submittedName>
</protein>
<dbReference type="Proteomes" id="UP000004221">
    <property type="component" value="Unassembled WGS sequence"/>
</dbReference>
<keyword evidence="3" id="KW-1185">Reference proteome</keyword>
<organism evidence="2 3">
    <name type="scientific">Nitrolancea hollandica Lb</name>
    <dbReference type="NCBI Taxonomy" id="1129897"/>
    <lineage>
        <taxon>Bacteria</taxon>
        <taxon>Pseudomonadati</taxon>
        <taxon>Thermomicrobiota</taxon>
        <taxon>Thermomicrobia</taxon>
        <taxon>Sphaerobacterales</taxon>
        <taxon>Sphaerobacterineae</taxon>
        <taxon>Sphaerobacteraceae</taxon>
        <taxon>Nitrolancea</taxon>
    </lineage>
</organism>
<evidence type="ECO:0000313" key="2">
    <source>
        <dbReference type="EMBL" id="CCF83940.1"/>
    </source>
</evidence>
<sequence length="150" mass="16827">MRRPAFPSPFPIEAYAQQFDDRFVTVNQRYRVRRYLEEMRLSAERNKTLTALANAEPITGAEQPGVQHLQWFLSESTLTSSCTLSRTTGCATSLAHLIGKDDLLNGARPRLGQGPQERPGLGSRRARAPAWRADCGTGRKRTPARSMLER</sequence>
<gene>
    <name evidence="2" type="ORF">NITHO_2890005</name>
</gene>
<dbReference type="EMBL" id="CAGS01000211">
    <property type="protein sequence ID" value="CCF83940.1"/>
    <property type="molecule type" value="Genomic_DNA"/>
</dbReference>
<name>I4EGX8_9BACT</name>